<dbReference type="SUPFAM" id="SSF51126">
    <property type="entry name" value="Pectin lyase-like"/>
    <property type="match status" value="1"/>
</dbReference>
<dbReference type="AlphaFoldDB" id="W4M598"/>
<reference evidence="4 5" key="1">
    <citation type="journal article" date="2014" name="Nature">
        <title>An environmental bacterial taxon with a large and distinct metabolic repertoire.</title>
        <authorList>
            <person name="Wilson M.C."/>
            <person name="Mori T."/>
            <person name="Ruckert C."/>
            <person name="Uria A.R."/>
            <person name="Helf M.J."/>
            <person name="Takada K."/>
            <person name="Gernert C."/>
            <person name="Steffens U.A."/>
            <person name="Heycke N."/>
            <person name="Schmitt S."/>
            <person name="Rinke C."/>
            <person name="Helfrich E.J."/>
            <person name="Brachmann A.O."/>
            <person name="Gurgui C."/>
            <person name="Wakimoto T."/>
            <person name="Kracht M."/>
            <person name="Crusemann M."/>
            <person name="Hentschel U."/>
            <person name="Abe I."/>
            <person name="Matsunaga S."/>
            <person name="Kalinowski J."/>
            <person name="Takeyama H."/>
            <person name="Piel J."/>
        </authorList>
    </citation>
    <scope>NUCLEOTIDE SEQUENCE [LARGE SCALE GENOMIC DNA]</scope>
    <source>
        <strain evidence="5">TSY2</strain>
    </source>
</reference>
<dbReference type="Gene3D" id="2.160.20.10">
    <property type="entry name" value="Single-stranded right-handed beta-helix, Pectin lyase-like"/>
    <property type="match status" value="1"/>
</dbReference>
<accession>W4M598</accession>
<keyword evidence="5" id="KW-1185">Reference proteome</keyword>
<protein>
    <recommendedName>
        <fullName evidence="3">Right handed beta helix domain-containing protein</fullName>
    </recommendedName>
</protein>
<dbReference type="Pfam" id="PF13229">
    <property type="entry name" value="Beta_helix"/>
    <property type="match status" value="1"/>
</dbReference>
<evidence type="ECO:0000313" key="4">
    <source>
        <dbReference type="EMBL" id="ETX05524.1"/>
    </source>
</evidence>
<feature type="domain" description="Right handed beta helix" evidence="3">
    <location>
        <begin position="103"/>
        <end position="214"/>
    </location>
</feature>
<dbReference type="EMBL" id="AZHX01000936">
    <property type="protein sequence ID" value="ETX05524.1"/>
    <property type="molecule type" value="Genomic_DNA"/>
</dbReference>
<proteinExistence type="predicted"/>
<sequence>MTHSRLVRTAMTVGLFVSLVLLGQAIPYQATAQTIIPVDCNDPAQTLNDAIQVANPGDTIQVTGTCQEMVTITTDRLTIDGQGSAIIDGGGGFPIQPTLAGVITIDGASGVHLTGLTVQNGPDGVLIVRGASARLTDVTSRGNADEGLQAIDGATATFSGTIVSQDNGDDGIGVFITSSLTLDSGSSVSSLNNGDNGISVFSSSSVRAINTTIRLDNNGRLDQFGDGLSVWGTSTAFFSGTTMVGADQNAWRGIVLSSASYLLFLDTSAATLTNNGSDGLGIFNVSRFSLGSGTTLLSESNAGMGIVVSSIAIASCSSESTVTLLNNDSGPSFVSDNSQASLACLEPMTTTQVQGQPRSVPEPPVEEAETY</sequence>
<feature type="region of interest" description="Disordered" evidence="1">
    <location>
        <begin position="350"/>
        <end position="371"/>
    </location>
</feature>
<dbReference type="InterPro" id="IPR010916">
    <property type="entry name" value="TonB_box_CS"/>
</dbReference>
<evidence type="ECO:0000256" key="1">
    <source>
        <dbReference type="SAM" id="MobiDB-lite"/>
    </source>
</evidence>
<dbReference type="PATRIC" id="fig|1429439.4.peg.3813"/>
<dbReference type="InterPro" id="IPR012334">
    <property type="entry name" value="Pectin_lyas_fold"/>
</dbReference>
<dbReference type="HOGENOM" id="CLU_749422_0_0_7"/>
<dbReference type="Proteomes" id="UP000019140">
    <property type="component" value="Unassembled WGS sequence"/>
</dbReference>
<evidence type="ECO:0000313" key="5">
    <source>
        <dbReference type="Proteomes" id="UP000019140"/>
    </source>
</evidence>
<evidence type="ECO:0000256" key="2">
    <source>
        <dbReference type="SAM" id="SignalP"/>
    </source>
</evidence>
<dbReference type="PROSITE" id="PS00430">
    <property type="entry name" value="TONB_DEPENDENT_REC_1"/>
    <property type="match status" value="1"/>
</dbReference>
<evidence type="ECO:0000259" key="3">
    <source>
        <dbReference type="Pfam" id="PF13229"/>
    </source>
</evidence>
<dbReference type="InterPro" id="IPR011050">
    <property type="entry name" value="Pectin_lyase_fold/virulence"/>
</dbReference>
<keyword evidence="2" id="KW-0732">Signal</keyword>
<comment type="caution">
    <text evidence="4">The sequence shown here is derived from an EMBL/GenBank/DDBJ whole genome shotgun (WGS) entry which is preliminary data.</text>
</comment>
<gene>
    <name evidence="4" type="ORF">ETSY2_22450</name>
</gene>
<name>W4M598_9BACT</name>
<feature type="signal peptide" evidence="2">
    <location>
        <begin position="1"/>
        <end position="32"/>
    </location>
</feature>
<feature type="chain" id="PRO_5004846258" description="Right handed beta helix domain-containing protein" evidence="2">
    <location>
        <begin position="33"/>
        <end position="371"/>
    </location>
</feature>
<organism evidence="4 5">
    <name type="scientific">Candidatus Entotheonella gemina</name>
    <dbReference type="NCBI Taxonomy" id="1429439"/>
    <lineage>
        <taxon>Bacteria</taxon>
        <taxon>Pseudomonadati</taxon>
        <taxon>Nitrospinota/Tectimicrobiota group</taxon>
        <taxon>Candidatus Tectimicrobiota</taxon>
        <taxon>Candidatus Entotheonellia</taxon>
        <taxon>Candidatus Entotheonellales</taxon>
        <taxon>Candidatus Entotheonellaceae</taxon>
        <taxon>Candidatus Entotheonella</taxon>
    </lineage>
</organism>
<dbReference type="InterPro" id="IPR039448">
    <property type="entry name" value="Beta_helix"/>
</dbReference>